<dbReference type="InParanoid" id="A0A0V1BMW6"/>
<evidence type="ECO:0000313" key="1">
    <source>
        <dbReference type="EMBL" id="KRY38333.1"/>
    </source>
</evidence>
<accession>A0A0V1BMW6</accession>
<gene>
    <name evidence="1" type="ORF">T01_11151</name>
</gene>
<comment type="caution">
    <text evidence="1">The sequence shown here is derived from an EMBL/GenBank/DDBJ whole genome shotgun (WGS) entry which is preliminary data.</text>
</comment>
<dbReference type="AlphaFoldDB" id="A0A0V1BMW6"/>
<proteinExistence type="predicted"/>
<name>A0A0V1BMW6_TRISP</name>
<evidence type="ECO:0000313" key="2">
    <source>
        <dbReference type="Proteomes" id="UP000054776"/>
    </source>
</evidence>
<reference evidence="1 2" key="1">
    <citation type="submission" date="2015-01" db="EMBL/GenBank/DDBJ databases">
        <title>Evolution of Trichinella species and genotypes.</title>
        <authorList>
            <person name="Korhonen P.K."/>
            <person name="Edoardo P."/>
            <person name="Giuseppe L.R."/>
            <person name="Gasser R.B."/>
        </authorList>
    </citation>
    <scope>NUCLEOTIDE SEQUENCE [LARGE SCALE GENOMIC DNA]</scope>
    <source>
        <strain evidence="1">ISS3</strain>
    </source>
</reference>
<dbReference type="EMBL" id="JYDH01000026">
    <property type="protein sequence ID" value="KRY38333.1"/>
    <property type="molecule type" value="Genomic_DNA"/>
</dbReference>
<dbReference type="Proteomes" id="UP000054776">
    <property type="component" value="Unassembled WGS sequence"/>
</dbReference>
<sequence>MGVYRQSKVRLFPPYLVDRLSNRNLHDVQKIQSVFEIRELKTRGFDYWRIFDGICRFSVSKPIISSELTDVDFVEMTASSDEKKDADEDIATDHAADDVFGADSNMVRVIKFKRDLEITADRKFSIK</sequence>
<protein>
    <submittedName>
        <fullName evidence="1">Uncharacterized protein</fullName>
    </submittedName>
</protein>
<dbReference type="OrthoDB" id="5920016at2759"/>
<keyword evidence="2" id="KW-1185">Reference proteome</keyword>
<organism evidence="1 2">
    <name type="scientific">Trichinella spiralis</name>
    <name type="common">Trichina worm</name>
    <dbReference type="NCBI Taxonomy" id="6334"/>
    <lineage>
        <taxon>Eukaryota</taxon>
        <taxon>Metazoa</taxon>
        <taxon>Ecdysozoa</taxon>
        <taxon>Nematoda</taxon>
        <taxon>Enoplea</taxon>
        <taxon>Dorylaimia</taxon>
        <taxon>Trichinellida</taxon>
        <taxon>Trichinellidae</taxon>
        <taxon>Trichinella</taxon>
    </lineage>
</organism>